<dbReference type="Pfam" id="PF11325">
    <property type="entry name" value="DUF3127"/>
    <property type="match status" value="1"/>
</dbReference>
<accession>A0A1T5B0W1</accession>
<protein>
    <recommendedName>
        <fullName evidence="3">DUF3127 domain-containing protein</fullName>
    </recommendedName>
</protein>
<dbReference type="AlphaFoldDB" id="A0A1T5B0W1"/>
<proteinExistence type="predicted"/>
<keyword evidence="2" id="KW-1185">Reference proteome</keyword>
<name>A0A1T5B0W1_9BACT</name>
<reference evidence="2" key="1">
    <citation type="submission" date="2017-02" db="EMBL/GenBank/DDBJ databases">
        <authorList>
            <person name="Varghese N."/>
            <person name="Submissions S."/>
        </authorList>
    </citation>
    <scope>NUCLEOTIDE SEQUENCE [LARGE SCALE GENOMIC DNA]</scope>
    <source>
        <strain evidence="2">DSM 24967</strain>
    </source>
</reference>
<evidence type="ECO:0008006" key="3">
    <source>
        <dbReference type="Google" id="ProtNLM"/>
    </source>
</evidence>
<evidence type="ECO:0000313" key="2">
    <source>
        <dbReference type="Proteomes" id="UP000190852"/>
    </source>
</evidence>
<gene>
    <name evidence="1" type="ORF">SAMN05660349_00969</name>
</gene>
<dbReference type="RefSeq" id="WP_079682643.1">
    <property type="nucleotide sequence ID" value="NZ_FUYQ01000005.1"/>
</dbReference>
<dbReference type="EMBL" id="FUYQ01000005">
    <property type="protein sequence ID" value="SKB40729.1"/>
    <property type="molecule type" value="Genomic_DNA"/>
</dbReference>
<organism evidence="1 2">
    <name type="scientific">Parabacteroides chartae</name>
    <dbReference type="NCBI Taxonomy" id="1037355"/>
    <lineage>
        <taxon>Bacteria</taxon>
        <taxon>Pseudomonadati</taxon>
        <taxon>Bacteroidota</taxon>
        <taxon>Bacteroidia</taxon>
        <taxon>Bacteroidales</taxon>
        <taxon>Tannerellaceae</taxon>
        <taxon>Parabacteroides</taxon>
    </lineage>
</organism>
<sequence length="126" mass="13960">MEVSGKIIAILPIQGGTSKSGNEWKKQDYILETHDQYPKKICFNLWGEKIDQYAIQSGEEVTVSFDIESREFNGKWYTNINGWKVDRAGAAQTMPAAGYTPDNFATGAVPTAPDFGPVNPIDDLPF</sequence>
<dbReference type="Proteomes" id="UP000190852">
    <property type="component" value="Unassembled WGS sequence"/>
</dbReference>
<evidence type="ECO:0000313" key="1">
    <source>
        <dbReference type="EMBL" id="SKB40729.1"/>
    </source>
</evidence>
<dbReference type="InterPro" id="IPR021474">
    <property type="entry name" value="DUF3127"/>
</dbReference>